<keyword evidence="1" id="KW-0472">Membrane</keyword>
<protein>
    <submittedName>
        <fullName evidence="2">Uncharacterized protein</fullName>
    </submittedName>
</protein>
<keyword evidence="1" id="KW-1133">Transmembrane helix</keyword>
<keyword evidence="3" id="KW-1185">Reference proteome</keyword>
<keyword evidence="1" id="KW-0812">Transmembrane</keyword>
<evidence type="ECO:0000256" key="1">
    <source>
        <dbReference type="SAM" id="Phobius"/>
    </source>
</evidence>
<evidence type="ECO:0000313" key="3">
    <source>
        <dbReference type="Proteomes" id="UP000321901"/>
    </source>
</evidence>
<dbReference type="EMBL" id="BJYL01000021">
    <property type="protein sequence ID" value="GEN83370.1"/>
    <property type="molecule type" value="Genomic_DNA"/>
</dbReference>
<comment type="caution">
    <text evidence="2">The sequence shown here is derived from an EMBL/GenBank/DDBJ whole genome shotgun (WGS) entry which is preliminary data.</text>
</comment>
<feature type="transmembrane region" description="Helical" evidence="1">
    <location>
        <begin position="6"/>
        <end position="25"/>
    </location>
</feature>
<organism evidence="2 3">
    <name type="scientific">Sporosarcina luteola</name>
    <dbReference type="NCBI Taxonomy" id="582850"/>
    <lineage>
        <taxon>Bacteria</taxon>
        <taxon>Bacillati</taxon>
        <taxon>Bacillota</taxon>
        <taxon>Bacilli</taxon>
        <taxon>Bacillales</taxon>
        <taxon>Caryophanaceae</taxon>
        <taxon>Sporosarcina</taxon>
    </lineage>
</organism>
<evidence type="ECO:0000313" key="2">
    <source>
        <dbReference type="EMBL" id="GEN83370.1"/>
    </source>
</evidence>
<sequence>MKGRTLVIGLVVFVLIIVAVIYFAMTAQFEKDQREGTQVEIIEKN</sequence>
<dbReference type="AlphaFoldDB" id="A0A511Z7G8"/>
<proteinExistence type="predicted"/>
<gene>
    <name evidence="2" type="ORF">SLU01_16820</name>
</gene>
<dbReference type="RefSeq" id="WP_170232640.1">
    <property type="nucleotide sequence ID" value="NZ_BJYL01000021.1"/>
</dbReference>
<name>A0A511Z7G8_9BACL</name>
<dbReference type="Proteomes" id="UP000321901">
    <property type="component" value="Unassembled WGS sequence"/>
</dbReference>
<accession>A0A511Z7G8</accession>
<reference evidence="2 3" key="1">
    <citation type="submission" date="2019-07" db="EMBL/GenBank/DDBJ databases">
        <title>Whole genome shotgun sequence of Sporosarcina luteola NBRC 105378.</title>
        <authorList>
            <person name="Hosoyama A."/>
            <person name="Uohara A."/>
            <person name="Ohji S."/>
            <person name="Ichikawa N."/>
        </authorList>
    </citation>
    <scope>NUCLEOTIDE SEQUENCE [LARGE SCALE GENOMIC DNA]</scope>
    <source>
        <strain evidence="2 3">NBRC 105378</strain>
    </source>
</reference>